<reference evidence="2" key="1">
    <citation type="submission" date="2006-12" db="EMBL/GenBank/DDBJ databases">
        <title>Complete sequence of chromosome 2 of Paracoccus denitrificans PD1222.</title>
        <authorList>
            <person name="Copeland A."/>
            <person name="Lucas S."/>
            <person name="Lapidus A."/>
            <person name="Barry K."/>
            <person name="Detter J.C."/>
            <person name="Glavina del Rio T."/>
            <person name="Hammon N."/>
            <person name="Israni S."/>
            <person name="Dalin E."/>
            <person name="Tice H."/>
            <person name="Pitluck S."/>
            <person name="Munk A.C."/>
            <person name="Brettin T."/>
            <person name="Bruce D."/>
            <person name="Han C."/>
            <person name="Tapia R."/>
            <person name="Gilna P."/>
            <person name="Schmutz J."/>
            <person name="Larimer F."/>
            <person name="Land M."/>
            <person name="Hauser L."/>
            <person name="Kyrpides N."/>
            <person name="Lykidis A."/>
            <person name="Spiro S."/>
            <person name="Richardson D.J."/>
            <person name="Moir J.W.B."/>
            <person name="Ferguson S.J."/>
            <person name="van Spanning R.J.M."/>
            <person name="Richardson P."/>
        </authorList>
    </citation>
    <scope>NUCLEOTIDE SEQUENCE [LARGE SCALE GENOMIC DNA]</scope>
    <source>
        <strain evidence="2">Pd 1222</strain>
    </source>
</reference>
<dbReference type="InterPro" id="IPR036412">
    <property type="entry name" value="HAD-like_sf"/>
</dbReference>
<dbReference type="Pfam" id="PF00702">
    <property type="entry name" value="Hydrolase"/>
    <property type="match status" value="1"/>
</dbReference>
<dbReference type="STRING" id="318586.Pden_3128"/>
<organism evidence="1 2">
    <name type="scientific">Paracoccus denitrificans (strain Pd 1222)</name>
    <dbReference type="NCBI Taxonomy" id="318586"/>
    <lineage>
        <taxon>Bacteria</taxon>
        <taxon>Pseudomonadati</taxon>
        <taxon>Pseudomonadota</taxon>
        <taxon>Alphaproteobacteria</taxon>
        <taxon>Rhodobacterales</taxon>
        <taxon>Paracoccaceae</taxon>
        <taxon>Paracoccus</taxon>
    </lineage>
</organism>
<dbReference type="SUPFAM" id="SSF56784">
    <property type="entry name" value="HAD-like"/>
    <property type="match status" value="1"/>
</dbReference>
<dbReference type="EnsemblBacteria" id="ABL71209">
    <property type="protein sequence ID" value="ABL71209"/>
    <property type="gene ID" value="Pden_3128"/>
</dbReference>
<dbReference type="Proteomes" id="UP000000361">
    <property type="component" value="Chromosome 2"/>
</dbReference>
<evidence type="ECO:0000313" key="2">
    <source>
        <dbReference type="Proteomes" id="UP000000361"/>
    </source>
</evidence>
<dbReference type="HOGENOM" id="CLU_663699_0_0_5"/>
<dbReference type="GeneID" id="93452804"/>
<dbReference type="RefSeq" id="WP_011749396.1">
    <property type="nucleotide sequence ID" value="NC_008687.1"/>
</dbReference>
<dbReference type="eggNOG" id="COG1040">
    <property type="taxonomic scope" value="Bacteria"/>
</dbReference>
<dbReference type="SUPFAM" id="SSF53271">
    <property type="entry name" value="PRTase-like"/>
    <property type="match status" value="1"/>
</dbReference>
<accession>A1B6R5</accession>
<protein>
    <submittedName>
        <fullName evidence="1">Uncharacterized protein</fullName>
    </submittedName>
</protein>
<keyword evidence="2" id="KW-1185">Reference proteome</keyword>
<dbReference type="InterPro" id="IPR000836">
    <property type="entry name" value="PRTase_dom"/>
</dbReference>
<sequence>MKTLKVALISLRDVLVRKKLEKEPLVEAIKLLQFLAKSGVQIAMVSNSNWVMTDTQKPFTDFLQEAAGLKIPLHIKGVDFRAKQDSGAMADVLKKYGATPQEAVYIGSTDEDMQATRNSGVLFLNAKWYADNSPYGFEFASALDIARFIDCCCLRPKDWFWKHEFDGFRVLSIAPLAEVSKRYPEGAKYSTDAKAAAKFSRGDLRYWGLLMASRIHFSGIGAEVDYVCPYPGHRTDSPKGLLTNALKIVAGSLKAQYLDDLLVRHASAEKSQAIRNSGRQPTPENQLKTTRLRKDPVRTGKLALRYKSPPLRAGKKVLIVDDICTQGHSFEAARLFVQSTGADAIGISWLKTPGNDYSRVSFVDPAIKSPYLPYSPVKVRTIPHSFNAGIVNNLAAQEIGDAFQAYGTWVWPT</sequence>
<gene>
    <name evidence="1" type="ordered locus">Pden_3128</name>
</gene>
<dbReference type="CDD" id="cd06223">
    <property type="entry name" value="PRTases_typeI"/>
    <property type="match status" value="1"/>
</dbReference>
<dbReference type="eggNOG" id="COG0546">
    <property type="taxonomic scope" value="Bacteria"/>
</dbReference>
<dbReference type="InterPro" id="IPR023214">
    <property type="entry name" value="HAD_sf"/>
</dbReference>
<dbReference type="InterPro" id="IPR029057">
    <property type="entry name" value="PRTase-like"/>
</dbReference>
<proteinExistence type="predicted"/>
<dbReference type="Gene3D" id="3.40.50.2020">
    <property type="match status" value="1"/>
</dbReference>
<evidence type="ECO:0000313" key="1">
    <source>
        <dbReference type="EMBL" id="ABL71209.1"/>
    </source>
</evidence>
<dbReference type="Gene3D" id="3.40.50.1000">
    <property type="entry name" value="HAD superfamily/HAD-like"/>
    <property type="match status" value="1"/>
</dbReference>
<dbReference type="EMBL" id="CP000490">
    <property type="protein sequence ID" value="ABL71209.1"/>
    <property type="molecule type" value="Genomic_DNA"/>
</dbReference>
<dbReference type="OrthoDB" id="3318162at2"/>
<dbReference type="KEGG" id="pde:Pden_3128"/>
<dbReference type="AlphaFoldDB" id="A1B6R5"/>
<name>A1B6R5_PARDP</name>